<evidence type="ECO:0000256" key="4">
    <source>
        <dbReference type="PROSITE-ProRule" id="PRU00433"/>
    </source>
</evidence>
<dbReference type="InterPro" id="IPR010538">
    <property type="entry name" value="DHOR"/>
</dbReference>
<dbReference type="Gene3D" id="1.10.760.10">
    <property type="entry name" value="Cytochrome c-like domain"/>
    <property type="match status" value="1"/>
</dbReference>
<name>A0A081FVB3_9GAMM</name>
<evidence type="ECO:0000256" key="1">
    <source>
        <dbReference type="ARBA" id="ARBA00022617"/>
    </source>
</evidence>
<dbReference type="PANTHER" id="PTHR30600">
    <property type="entry name" value="CYTOCHROME C PEROXIDASE-RELATED"/>
    <property type="match status" value="1"/>
</dbReference>
<feature type="chain" id="PRO_5001757289" evidence="5">
    <location>
        <begin position="29"/>
        <end position="483"/>
    </location>
</feature>
<proteinExistence type="predicted"/>
<keyword evidence="5" id="KW-0732">Signal</keyword>
<feature type="signal peptide" evidence="5">
    <location>
        <begin position="1"/>
        <end position="28"/>
    </location>
</feature>
<evidence type="ECO:0000259" key="6">
    <source>
        <dbReference type="PROSITE" id="PS51007"/>
    </source>
</evidence>
<evidence type="ECO:0000313" key="8">
    <source>
        <dbReference type="Proteomes" id="UP000028252"/>
    </source>
</evidence>
<dbReference type="Pfam" id="PF06537">
    <property type="entry name" value="DHOR"/>
    <property type="match status" value="1"/>
</dbReference>
<evidence type="ECO:0000256" key="2">
    <source>
        <dbReference type="ARBA" id="ARBA00022723"/>
    </source>
</evidence>
<dbReference type="RefSeq" id="WP_036190726.1">
    <property type="nucleotide sequence ID" value="NZ_JMQN01000048.1"/>
</dbReference>
<accession>A0A081FVB3</accession>
<keyword evidence="1 4" id="KW-0349">Heme</keyword>
<dbReference type="eggNOG" id="COG3488">
    <property type="taxonomic scope" value="Bacteria"/>
</dbReference>
<dbReference type="EMBL" id="JMQN01000048">
    <property type="protein sequence ID" value="KEA62468.1"/>
    <property type="molecule type" value="Genomic_DNA"/>
</dbReference>
<dbReference type="InterPro" id="IPR009056">
    <property type="entry name" value="Cyt_c-like_dom"/>
</dbReference>
<evidence type="ECO:0000256" key="5">
    <source>
        <dbReference type="SAM" id="SignalP"/>
    </source>
</evidence>
<keyword evidence="2 4" id="KW-0479">Metal-binding</keyword>
<evidence type="ECO:0000256" key="3">
    <source>
        <dbReference type="ARBA" id="ARBA00023004"/>
    </source>
</evidence>
<dbReference type="GO" id="GO:0020037">
    <property type="term" value="F:heme binding"/>
    <property type="evidence" value="ECO:0007669"/>
    <property type="project" value="InterPro"/>
</dbReference>
<dbReference type="PIRSF" id="PIRSF028099">
    <property type="entry name" value="DUF1111"/>
    <property type="match status" value="1"/>
</dbReference>
<organism evidence="7 8">
    <name type="scientific">Marinobacterium lacunae</name>
    <dbReference type="NCBI Taxonomy" id="1232683"/>
    <lineage>
        <taxon>Bacteria</taxon>
        <taxon>Pseudomonadati</taxon>
        <taxon>Pseudomonadota</taxon>
        <taxon>Gammaproteobacteria</taxon>
        <taxon>Oceanospirillales</taxon>
        <taxon>Oceanospirillaceae</taxon>
        <taxon>Marinobacterium</taxon>
    </lineage>
</organism>
<dbReference type="STRING" id="1232683.ADIMK_3359"/>
<comment type="caution">
    <text evidence="7">The sequence shown here is derived from an EMBL/GenBank/DDBJ whole genome shotgun (WGS) entry which is preliminary data.</text>
</comment>
<gene>
    <name evidence="7" type="ORF">ADIMK_3359</name>
</gene>
<protein>
    <submittedName>
        <fullName evidence="7">Putative thiol oxidoreductase</fullName>
    </submittedName>
</protein>
<dbReference type="GO" id="GO:0046872">
    <property type="term" value="F:metal ion binding"/>
    <property type="evidence" value="ECO:0007669"/>
    <property type="project" value="UniProtKB-KW"/>
</dbReference>
<dbReference type="AlphaFoldDB" id="A0A081FVB3"/>
<dbReference type="OrthoDB" id="9805202at2"/>
<feature type="domain" description="Cytochrome c" evidence="6">
    <location>
        <begin position="351"/>
        <end position="483"/>
    </location>
</feature>
<dbReference type="PROSITE" id="PS51007">
    <property type="entry name" value="CYTC"/>
    <property type="match status" value="1"/>
</dbReference>
<dbReference type="Proteomes" id="UP000028252">
    <property type="component" value="Unassembled WGS sequence"/>
</dbReference>
<dbReference type="PANTHER" id="PTHR30600:SF4">
    <property type="entry name" value="CYTOCHROME C DOMAIN-CONTAINING PROTEIN"/>
    <property type="match status" value="1"/>
</dbReference>
<dbReference type="InterPro" id="IPR051395">
    <property type="entry name" value="Cytochrome_c_Peroxidase/MauG"/>
</dbReference>
<dbReference type="GO" id="GO:0004130">
    <property type="term" value="F:cytochrome-c peroxidase activity"/>
    <property type="evidence" value="ECO:0007669"/>
    <property type="project" value="TreeGrafter"/>
</dbReference>
<sequence>MASPVLTVRTPLCFGLLVLILGTHQAEATPSHTAASLAAGGDTTLTGTPGRHPFSQPAANLDLQTRMSFVLGEAIFNKIWVPSPSSTTASDGLGPLYNARSCGQCHVNDGRGNPITGSGVNALSSLLRLSVPAHSADQHARARTDGLVGDPNYGTQLQPFSVAGVPAEGRVEVDYTTQQVSLADGTQVELRAPVVRVIQPGYGDFDPALRTSFRIAPPMIGLGLLERIPQADLEQQADPEDRDGDGISGRINRVYDHHNNSFTAGRFGWKAGQPTLAQQNASALANDIGIGNPTYASAFGNCTARQTACLNRPDGNTAQQGGFEASEEMMSVLAFYTGHIAVPAARDRNDPQVKLGRELFSRAGCAACHSPVQRTGDSPDWPALAHQQFQPYTDLLLHDMGPGLADRHQEFEAQGSEWRTAPLWGLGLTRQVSDNGYFLHDGRARTLLEAILWHGGEAEASRNNIINMSQKDRNALIRFLESL</sequence>
<reference evidence="7 8" key="1">
    <citation type="submission" date="2014-04" db="EMBL/GenBank/DDBJ databases">
        <title>Marinobacterium kochiensis sp. nov., isolated from sediment sample collected from Kochi backwaters in Kerala, India.</title>
        <authorList>
            <person name="Singh A."/>
            <person name="Pinnaka A.K."/>
        </authorList>
    </citation>
    <scope>NUCLEOTIDE SEQUENCE [LARGE SCALE GENOMIC DNA]</scope>
    <source>
        <strain evidence="7 8">AK27</strain>
    </source>
</reference>
<dbReference type="InterPro" id="IPR036909">
    <property type="entry name" value="Cyt_c-like_dom_sf"/>
</dbReference>
<dbReference type="SUPFAM" id="SSF46626">
    <property type="entry name" value="Cytochrome c"/>
    <property type="match status" value="1"/>
</dbReference>
<keyword evidence="3 4" id="KW-0408">Iron</keyword>
<keyword evidence="8" id="KW-1185">Reference proteome</keyword>
<evidence type="ECO:0000313" key="7">
    <source>
        <dbReference type="EMBL" id="KEA62468.1"/>
    </source>
</evidence>
<dbReference type="GO" id="GO:0009055">
    <property type="term" value="F:electron transfer activity"/>
    <property type="evidence" value="ECO:0007669"/>
    <property type="project" value="InterPro"/>
</dbReference>
<dbReference type="PATRIC" id="fig|1232683.4.peg.3305"/>